<organism evidence="5 6">
    <name type="scientific">Ooceraea biroi</name>
    <name type="common">Clonal raider ant</name>
    <name type="synonym">Cerapachys biroi</name>
    <dbReference type="NCBI Taxonomy" id="2015173"/>
    <lineage>
        <taxon>Eukaryota</taxon>
        <taxon>Metazoa</taxon>
        <taxon>Ecdysozoa</taxon>
        <taxon>Arthropoda</taxon>
        <taxon>Hexapoda</taxon>
        <taxon>Insecta</taxon>
        <taxon>Pterygota</taxon>
        <taxon>Neoptera</taxon>
        <taxon>Endopterygota</taxon>
        <taxon>Hymenoptera</taxon>
        <taxon>Apocrita</taxon>
        <taxon>Aculeata</taxon>
        <taxon>Formicoidea</taxon>
        <taxon>Formicidae</taxon>
        <taxon>Dorylinae</taxon>
        <taxon>Ooceraea</taxon>
    </lineage>
</organism>
<protein>
    <submittedName>
        <fullName evidence="5">Uncharacterized protein</fullName>
    </submittedName>
</protein>
<evidence type="ECO:0000259" key="3">
    <source>
        <dbReference type="PROSITE" id="PS50158"/>
    </source>
</evidence>
<evidence type="ECO:0000313" key="5">
    <source>
        <dbReference type="EMBL" id="RLU19040.1"/>
    </source>
</evidence>
<dbReference type="GO" id="GO:0003676">
    <property type="term" value="F:nucleic acid binding"/>
    <property type="evidence" value="ECO:0007669"/>
    <property type="project" value="InterPro"/>
</dbReference>
<dbReference type="EMBL" id="QOIP01000009">
    <property type="protein sequence ID" value="RLU19040.1"/>
    <property type="molecule type" value="Genomic_DNA"/>
</dbReference>
<dbReference type="Pfam" id="PF00098">
    <property type="entry name" value="zf-CCHC"/>
    <property type="match status" value="1"/>
</dbReference>
<dbReference type="InterPro" id="IPR001878">
    <property type="entry name" value="Znf_CCHC"/>
</dbReference>
<keyword evidence="1" id="KW-0479">Metal-binding</keyword>
<sequence>MENNLKKITIPQLKAELQRRGLPTSGTKKDLIDRLDHNDPNRGWIDRIVRAETVEIAQDIVPDEGEASEESWISPDEKKKSYNEPDGFQTFKKENISFMLELVAFFDGGAGTFRKWEQQIWQLCVAYHLDDDRAKLLVGNKLKGKAKSWFQAEDTITMSLDEIMDGFRKMLRKTFEARKWETSENFADYFYDKVVLAEEVPIDEKDMVNYLIDVRHDAKPADSFKDSGKKDEKQTINDEKKIKSFRCYNCNKLGHLATECQQPKREKGACFKSGETGHKSKDCSTKVTPSSQVAVITEVADKAEEDQVCAITSGAEDEGTFFRYVDYEIDCFGNKETIRLKTLMDTVELPSWIINPYKSGPPRLHLNLHPNVLFPSGGERRGLHVWLCFVLVPARDARGLEEPRESSGKSKVLDTDFPMRILRGEG</sequence>
<dbReference type="PROSITE" id="PS50158">
    <property type="entry name" value="ZF_CCHC"/>
    <property type="match status" value="1"/>
</dbReference>
<dbReference type="PROSITE" id="PS50800">
    <property type="entry name" value="SAP"/>
    <property type="match status" value="1"/>
</dbReference>
<comment type="caution">
    <text evidence="5">The sequence shown here is derived from an EMBL/GenBank/DDBJ whole genome shotgun (WGS) entry which is preliminary data.</text>
</comment>
<evidence type="ECO:0000256" key="2">
    <source>
        <dbReference type="SAM" id="MobiDB-lite"/>
    </source>
</evidence>
<feature type="region of interest" description="Disordered" evidence="2">
    <location>
        <begin position="59"/>
        <end position="85"/>
    </location>
</feature>
<feature type="domain" description="CCHC-type" evidence="3">
    <location>
        <begin position="246"/>
        <end position="262"/>
    </location>
</feature>
<dbReference type="Gene3D" id="1.10.720.30">
    <property type="entry name" value="SAP domain"/>
    <property type="match status" value="1"/>
</dbReference>
<evidence type="ECO:0000313" key="6">
    <source>
        <dbReference type="Proteomes" id="UP000279307"/>
    </source>
</evidence>
<dbReference type="Gene3D" id="4.10.60.10">
    <property type="entry name" value="Zinc finger, CCHC-type"/>
    <property type="match status" value="1"/>
</dbReference>
<accession>A0A3L8DEZ0</accession>
<dbReference type="OrthoDB" id="7555371at2759"/>
<evidence type="ECO:0000256" key="1">
    <source>
        <dbReference type="PROSITE-ProRule" id="PRU00047"/>
    </source>
</evidence>
<dbReference type="Pfam" id="PF02037">
    <property type="entry name" value="SAP"/>
    <property type="match status" value="1"/>
</dbReference>
<dbReference type="SMART" id="SM00513">
    <property type="entry name" value="SAP"/>
    <property type="match status" value="1"/>
</dbReference>
<dbReference type="SMART" id="SM00343">
    <property type="entry name" value="ZnF_C2HC"/>
    <property type="match status" value="2"/>
</dbReference>
<dbReference type="Proteomes" id="UP000279307">
    <property type="component" value="Chromosome 9"/>
</dbReference>
<gene>
    <name evidence="5" type="ORF">DMN91_009398</name>
</gene>
<dbReference type="InterPro" id="IPR051714">
    <property type="entry name" value="Znf_CCHC_NABP"/>
</dbReference>
<reference evidence="5 6" key="1">
    <citation type="journal article" date="2018" name="Genome Res.">
        <title>The genomic architecture and molecular evolution of ant odorant receptors.</title>
        <authorList>
            <person name="McKenzie S.K."/>
            <person name="Kronauer D.J.C."/>
        </authorList>
    </citation>
    <scope>NUCLEOTIDE SEQUENCE [LARGE SCALE GENOMIC DNA]</scope>
    <source>
        <strain evidence="5">Clonal line C1</strain>
    </source>
</reference>
<dbReference type="AlphaFoldDB" id="A0A3L8DEZ0"/>
<dbReference type="InterPro" id="IPR036875">
    <property type="entry name" value="Znf_CCHC_sf"/>
</dbReference>
<keyword evidence="1" id="KW-0862">Zinc</keyword>
<dbReference type="SUPFAM" id="SSF68906">
    <property type="entry name" value="SAP domain"/>
    <property type="match status" value="1"/>
</dbReference>
<name>A0A3L8DEZ0_OOCBI</name>
<evidence type="ECO:0000259" key="4">
    <source>
        <dbReference type="PROSITE" id="PS50800"/>
    </source>
</evidence>
<feature type="domain" description="SAP" evidence="4">
    <location>
        <begin position="5"/>
        <end position="39"/>
    </location>
</feature>
<dbReference type="GO" id="GO:0008270">
    <property type="term" value="F:zinc ion binding"/>
    <property type="evidence" value="ECO:0007669"/>
    <property type="project" value="UniProtKB-KW"/>
</dbReference>
<dbReference type="SUPFAM" id="SSF57756">
    <property type="entry name" value="Retrovirus zinc finger-like domains"/>
    <property type="match status" value="1"/>
</dbReference>
<dbReference type="InterPro" id="IPR003034">
    <property type="entry name" value="SAP_dom"/>
</dbReference>
<dbReference type="InterPro" id="IPR036361">
    <property type="entry name" value="SAP_dom_sf"/>
</dbReference>
<keyword evidence="1" id="KW-0863">Zinc-finger</keyword>
<dbReference type="PANTHER" id="PTHR23002">
    <property type="entry name" value="ZINC FINGER CCHC DOMAIN CONTAINING PROTEIN"/>
    <property type="match status" value="1"/>
</dbReference>
<proteinExistence type="predicted"/>